<dbReference type="NCBIfam" id="TIGR02532">
    <property type="entry name" value="IV_pilin_GFxxxE"/>
    <property type="match status" value="1"/>
</dbReference>
<reference evidence="2 3" key="1">
    <citation type="journal article" date="2016" name="Nat. Commun.">
        <title>Thousands of microbial genomes shed light on interconnected biogeochemical processes in an aquifer system.</title>
        <authorList>
            <person name="Anantharaman K."/>
            <person name="Brown C.T."/>
            <person name="Hug L.A."/>
            <person name="Sharon I."/>
            <person name="Castelle C.J."/>
            <person name="Probst A.J."/>
            <person name="Thomas B.C."/>
            <person name="Singh A."/>
            <person name="Wilkins M.J."/>
            <person name="Karaoz U."/>
            <person name="Brodie E.L."/>
            <person name="Williams K.H."/>
            <person name="Hubbard S.S."/>
            <person name="Banfield J.F."/>
        </authorList>
    </citation>
    <scope>NUCLEOTIDE SEQUENCE [LARGE SCALE GENOMIC DNA]</scope>
</reference>
<evidence type="ECO:0000256" key="1">
    <source>
        <dbReference type="SAM" id="Phobius"/>
    </source>
</evidence>
<keyword evidence="1" id="KW-0472">Membrane</keyword>
<keyword evidence="1" id="KW-0812">Transmembrane</keyword>
<feature type="transmembrane region" description="Helical" evidence="1">
    <location>
        <begin position="20"/>
        <end position="41"/>
    </location>
</feature>
<dbReference type="Gene3D" id="3.30.700.10">
    <property type="entry name" value="Glycoprotein, Type 4 Pilin"/>
    <property type="match status" value="1"/>
</dbReference>
<dbReference type="Proteomes" id="UP000177900">
    <property type="component" value="Unassembled WGS sequence"/>
</dbReference>
<accession>A0A1G1WHZ6</accession>
<evidence type="ECO:0000313" key="3">
    <source>
        <dbReference type="Proteomes" id="UP000177900"/>
    </source>
</evidence>
<proteinExistence type="predicted"/>
<gene>
    <name evidence="2" type="ORF">A2864_01405</name>
</gene>
<dbReference type="EMBL" id="MHCV01000031">
    <property type="protein sequence ID" value="OGY27332.1"/>
    <property type="molecule type" value="Genomic_DNA"/>
</dbReference>
<comment type="caution">
    <text evidence="2">The sequence shown here is derived from an EMBL/GenBank/DDBJ whole genome shotgun (WGS) entry which is preliminary data.</text>
</comment>
<dbReference type="SUPFAM" id="SSF54523">
    <property type="entry name" value="Pili subunits"/>
    <property type="match status" value="1"/>
</dbReference>
<dbReference type="InterPro" id="IPR012902">
    <property type="entry name" value="N_methyl_site"/>
</dbReference>
<protein>
    <recommendedName>
        <fullName evidence="4">Type II secretion system protein GspH</fullName>
    </recommendedName>
</protein>
<dbReference type="InterPro" id="IPR045584">
    <property type="entry name" value="Pilin-like"/>
</dbReference>
<evidence type="ECO:0000313" key="2">
    <source>
        <dbReference type="EMBL" id="OGY27332.1"/>
    </source>
</evidence>
<dbReference type="AlphaFoldDB" id="A0A1G1WHZ6"/>
<organism evidence="2 3">
    <name type="scientific">Candidatus Woykebacteria bacterium RIFCSPHIGHO2_01_FULL_39_12</name>
    <dbReference type="NCBI Taxonomy" id="1802599"/>
    <lineage>
        <taxon>Bacteria</taxon>
        <taxon>Candidatus Woykeibacteriota</taxon>
    </lineage>
</organism>
<evidence type="ECO:0008006" key="4">
    <source>
        <dbReference type="Google" id="ProtNLM"/>
    </source>
</evidence>
<dbReference type="Pfam" id="PF07963">
    <property type="entry name" value="N_methyl"/>
    <property type="match status" value="1"/>
</dbReference>
<name>A0A1G1WHZ6_9BACT</name>
<keyword evidence="1" id="KW-1133">Transmembrane helix</keyword>
<sequence>MHKPLPKERKDLPYPFGFTLIELLVSVAIIAILSTVSLASLRGFGNRQTVKNASGQIVTDLRKLAIDAFSGVKDNTCDGPDNILGNTDDDPLVGHYLYMSPAPTNQYEVGGACNVGGTLTKFKFETKTLPASVNLVNYTIGPDSTILFKPANQRVEFYNSAPNNTLLSPGLVGPQRFEVTDATIIYRVTVDYQGKITQEKLP</sequence>